<dbReference type="SUPFAM" id="SSF64167">
    <property type="entry name" value="SurE-like"/>
    <property type="match status" value="1"/>
</dbReference>
<dbReference type="Pfam" id="PF01975">
    <property type="entry name" value="SurE"/>
    <property type="match status" value="1"/>
</dbReference>
<dbReference type="GO" id="GO:0004309">
    <property type="term" value="F:exopolyphosphatase activity"/>
    <property type="evidence" value="ECO:0007669"/>
    <property type="project" value="TreeGrafter"/>
</dbReference>
<evidence type="ECO:0000256" key="5">
    <source>
        <dbReference type="ARBA" id="ARBA00022490"/>
    </source>
</evidence>
<dbReference type="GO" id="GO:0000166">
    <property type="term" value="F:nucleotide binding"/>
    <property type="evidence" value="ECO:0007669"/>
    <property type="project" value="UniProtKB-KW"/>
</dbReference>
<dbReference type="GO" id="GO:0046872">
    <property type="term" value="F:metal ion binding"/>
    <property type="evidence" value="ECO:0007669"/>
    <property type="project" value="UniProtKB-UniRule"/>
</dbReference>
<feature type="binding site" evidence="9">
    <location>
        <position position="93"/>
    </location>
    <ligand>
        <name>a divalent metal cation</name>
        <dbReference type="ChEBI" id="CHEBI:60240"/>
    </ligand>
</feature>
<comment type="cofactor">
    <cofactor evidence="9">
        <name>a divalent metal cation</name>
        <dbReference type="ChEBI" id="CHEBI:60240"/>
    </cofactor>
    <text evidence="9">Binds 1 divalent metal cation per subunit.</text>
</comment>
<dbReference type="InterPro" id="IPR002828">
    <property type="entry name" value="SurE-like_Pase/nucleotidase"/>
</dbReference>
<protein>
    <recommendedName>
        <fullName evidence="9">5'-nucleotidase SurE</fullName>
        <ecNumber evidence="9">3.1.3.5</ecNumber>
    </recommendedName>
    <alternativeName>
        <fullName evidence="9">Nucleoside 5'-monophosphate phosphohydrolase</fullName>
    </alternativeName>
</protein>
<name>A0A381DJC6_9BACT</name>
<evidence type="ECO:0000256" key="7">
    <source>
        <dbReference type="ARBA" id="ARBA00022741"/>
    </source>
</evidence>
<dbReference type="RefSeq" id="WP_089183149.1">
    <property type="nucleotide sequence ID" value="NZ_CP043427.1"/>
</dbReference>
<sequence>MKEILITNDDGFEALGLRELAKALKTIANVTIVAPSSEKSACAHSITCTRPLRFIKIDDGFFKLDDATPTDCVYLALHALYEKKPDLVVSGINHGANVCEDITYSGTCAGAMEGVLQGIPSLAVSQYYDKDGIEKYGFDLACEITLDIVKNIFKKDYPLPKKQFLNLNIPSVSKKDYKGLKIAPAGEKIYSTSAQLNRDPRGIERYWIGADFMDFDINQNTNTDISIVMDGYACITPIKLNLTSFEELKNISQWIK</sequence>
<keyword evidence="5 9" id="KW-0963">Cytoplasm</keyword>
<proteinExistence type="inferred from homology"/>
<dbReference type="OrthoDB" id="9780815at2"/>
<accession>A0A381DJC6</accession>
<dbReference type="Proteomes" id="UP000254920">
    <property type="component" value="Unassembled WGS sequence"/>
</dbReference>
<keyword evidence="8 9" id="KW-0378">Hydrolase</keyword>
<dbReference type="GO" id="GO:0005737">
    <property type="term" value="C:cytoplasm"/>
    <property type="evidence" value="ECO:0007669"/>
    <property type="project" value="UniProtKB-SubCell"/>
</dbReference>
<feature type="binding site" evidence="9">
    <location>
        <position position="9"/>
    </location>
    <ligand>
        <name>a divalent metal cation</name>
        <dbReference type="ChEBI" id="CHEBI:60240"/>
    </ligand>
</feature>
<keyword evidence="7 9" id="KW-0547">Nucleotide-binding</keyword>
<organism evidence="11 12">
    <name type="scientific">Campylobacter sputorum subsp. sputorum</name>
    <dbReference type="NCBI Taxonomy" id="32024"/>
    <lineage>
        <taxon>Bacteria</taxon>
        <taxon>Pseudomonadati</taxon>
        <taxon>Campylobacterota</taxon>
        <taxon>Epsilonproteobacteria</taxon>
        <taxon>Campylobacterales</taxon>
        <taxon>Campylobacteraceae</taxon>
        <taxon>Campylobacter</taxon>
    </lineage>
</organism>
<evidence type="ECO:0000256" key="9">
    <source>
        <dbReference type="HAMAP-Rule" id="MF_00060"/>
    </source>
</evidence>
<dbReference type="FunFam" id="3.40.1210.10:FF:000001">
    <property type="entry name" value="5'/3'-nucleotidase SurE"/>
    <property type="match status" value="1"/>
</dbReference>
<comment type="subcellular location">
    <subcellularLocation>
        <location evidence="3 9">Cytoplasm</location>
    </subcellularLocation>
</comment>
<dbReference type="GO" id="GO:0008254">
    <property type="term" value="F:3'-nucleotidase activity"/>
    <property type="evidence" value="ECO:0007669"/>
    <property type="project" value="TreeGrafter"/>
</dbReference>
<dbReference type="InterPro" id="IPR030048">
    <property type="entry name" value="SurE"/>
</dbReference>
<dbReference type="GO" id="GO:0008253">
    <property type="term" value="F:5'-nucleotidase activity"/>
    <property type="evidence" value="ECO:0007669"/>
    <property type="project" value="UniProtKB-UniRule"/>
</dbReference>
<gene>
    <name evidence="9 11" type="primary">surE</name>
    <name evidence="11" type="ORF">NCTC12475_00985</name>
</gene>
<dbReference type="NCBIfam" id="NF001490">
    <property type="entry name" value="PRK00346.1-4"/>
    <property type="match status" value="1"/>
</dbReference>
<comment type="function">
    <text evidence="9">Nucleotidase that shows phosphatase activity on nucleoside 5'-monophosphates.</text>
</comment>
<dbReference type="AlphaFoldDB" id="A0A381DJC6"/>
<dbReference type="InterPro" id="IPR036523">
    <property type="entry name" value="SurE-like_sf"/>
</dbReference>
<evidence type="ECO:0000256" key="3">
    <source>
        <dbReference type="ARBA" id="ARBA00004496"/>
    </source>
</evidence>
<dbReference type="PANTHER" id="PTHR30457:SF12">
    <property type="entry name" value="5'_3'-NUCLEOTIDASE SURE"/>
    <property type="match status" value="1"/>
</dbReference>
<dbReference type="PANTHER" id="PTHR30457">
    <property type="entry name" value="5'-NUCLEOTIDASE SURE"/>
    <property type="match status" value="1"/>
</dbReference>
<comment type="catalytic activity">
    <reaction evidence="1 9">
        <text>a ribonucleoside 5'-phosphate + H2O = a ribonucleoside + phosphate</text>
        <dbReference type="Rhea" id="RHEA:12484"/>
        <dbReference type="ChEBI" id="CHEBI:15377"/>
        <dbReference type="ChEBI" id="CHEBI:18254"/>
        <dbReference type="ChEBI" id="CHEBI:43474"/>
        <dbReference type="ChEBI" id="CHEBI:58043"/>
        <dbReference type="EC" id="3.1.3.5"/>
    </reaction>
</comment>
<dbReference type="EMBL" id="UFVD01000001">
    <property type="protein sequence ID" value="SUX10778.1"/>
    <property type="molecule type" value="Genomic_DNA"/>
</dbReference>
<reference evidence="11 12" key="1">
    <citation type="submission" date="2018-06" db="EMBL/GenBank/DDBJ databases">
        <authorList>
            <consortium name="Pathogen Informatics"/>
            <person name="Doyle S."/>
        </authorList>
    </citation>
    <scope>NUCLEOTIDE SEQUENCE [LARGE SCALE GENOMIC DNA]</scope>
    <source>
        <strain evidence="11 12">NCTC12475</strain>
    </source>
</reference>
<keyword evidence="12" id="KW-1185">Reference proteome</keyword>
<dbReference type="HAMAP" id="MF_00060">
    <property type="entry name" value="SurE"/>
    <property type="match status" value="1"/>
</dbReference>
<dbReference type="EC" id="3.1.3.5" evidence="9"/>
<dbReference type="STRING" id="32024.GCA_000788295_01769"/>
<dbReference type="NCBIfam" id="NF001494">
    <property type="entry name" value="PRK00346.2-4"/>
    <property type="match status" value="1"/>
</dbReference>
<dbReference type="GeneID" id="93091407"/>
<comment type="similarity">
    <text evidence="4 9">Belongs to the SurE nucleotidase family.</text>
</comment>
<evidence type="ECO:0000256" key="8">
    <source>
        <dbReference type="ARBA" id="ARBA00022801"/>
    </source>
</evidence>
<evidence type="ECO:0000256" key="1">
    <source>
        <dbReference type="ARBA" id="ARBA00000815"/>
    </source>
</evidence>
<feature type="binding site" evidence="9">
    <location>
        <position position="40"/>
    </location>
    <ligand>
        <name>a divalent metal cation</name>
        <dbReference type="ChEBI" id="CHEBI:60240"/>
    </ligand>
</feature>
<evidence type="ECO:0000313" key="12">
    <source>
        <dbReference type="Proteomes" id="UP000254920"/>
    </source>
</evidence>
<feature type="binding site" evidence="9">
    <location>
        <position position="10"/>
    </location>
    <ligand>
        <name>a divalent metal cation</name>
        <dbReference type="ChEBI" id="CHEBI:60240"/>
    </ligand>
</feature>
<comment type="cofactor">
    <cofactor evidence="2">
        <name>Mg(2+)</name>
        <dbReference type="ChEBI" id="CHEBI:18420"/>
    </cofactor>
</comment>
<dbReference type="NCBIfam" id="TIGR00087">
    <property type="entry name" value="surE"/>
    <property type="match status" value="1"/>
</dbReference>
<evidence type="ECO:0000259" key="10">
    <source>
        <dbReference type="Pfam" id="PF01975"/>
    </source>
</evidence>
<keyword evidence="6 9" id="KW-0479">Metal-binding</keyword>
<feature type="domain" description="Survival protein SurE-like phosphatase/nucleotidase" evidence="10">
    <location>
        <begin position="4"/>
        <end position="191"/>
    </location>
</feature>
<dbReference type="Gene3D" id="3.40.1210.10">
    <property type="entry name" value="Survival protein SurE-like phosphatase/nucleotidase"/>
    <property type="match status" value="1"/>
</dbReference>
<evidence type="ECO:0000256" key="2">
    <source>
        <dbReference type="ARBA" id="ARBA00001946"/>
    </source>
</evidence>
<evidence type="ECO:0000256" key="6">
    <source>
        <dbReference type="ARBA" id="ARBA00022723"/>
    </source>
</evidence>
<evidence type="ECO:0000256" key="4">
    <source>
        <dbReference type="ARBA" id="ARBA00011062"/>
    </source>
</evidence>
<evidence type="ECO:0000313" key="11">
    <source>
        <dbReference type="EMBL" id="SUX10778.1"/>
    </source>
</evidence>